<keyword evidence="1" id="KW-0175">Coiled coil</keyword>
<proteinExistence type="predicted"/>
<organism evidence="2 3">
    <name type="scientific">Paraglaciecola aquimarina</name>
    <dbReference type="NCBI Taxonomy" id="1235557"/>
    <lineage>
        <taxon>Bacteria</taxon>
        <taxon>Pseudomonadati</taxon>
        <taxon>Pseudomonadota</taxon>
        <taxon>Gammaproteobacteria</taxon>
        <taxon>Alteromonadales</taxon>
        <taxon>Alteromonadaceae</taxon>
        <taxon>Paraglaciecola</taxon>
    </lineage>
</organism>
<dbReference type="EMBL" id="JAWDIO010000002">
    <property type="protein sequence ID" value="MDU0355508.1"/>
    <property type="molecule type" value="Genomic_DNA"/>
</dbReference>
<accession>A0ABU3SZT9</accession>
<evidence type="ECO:0000313" key="2">
    <source>
        <dbReference type="EMBL" id="MDU0355508.1"/>
    </source>
</evidence>
<comment type="caution">
    <text evidence="2">The sequence shown here is derived from an EMBL/GenBank/DDBJ whole genome shotgun (WGS) entry which is preliminary data.</text>
</comment>
<evidence type="ECO:0000313" key="3">
    <source>
        <dbReference type="Proteomes" id="UP001247805"/>
    </source>
</evidence>
<evidence type="ECO:0000256" key="1">
    <source>
        <dbReference type="SAM" id="Coils"/>
    </source>
</evidence>
<feature type="coiled-coil region" evidence="1">
    <location>
        <begin position="29"/>
        <end position="56"/>
    </location>
</feature>
<sequence length="60" mass="6968">MATKSLPAYLQQVLRHHVDESQLTHDDELQQIIDRLSQLNGKVESLKNKIKQNRLKNTDS</sequence>
<dbReference type="RefSeq" id="WP_316027044.1">
    <property type="nucleotide sequence ID" value="NZ_JAWDIO010000002.1"/>
</dbReference>
<protein>
    <submittedName>
        <fullName evidence="2">Uncharacterized protein</fullName>
    </submittedName>
</protein>
<keyword evidence="3" id="KW-1185">Reference proteome</keyword>
<reference evidence="2 3" key="1">
    <citation type="submission" date="2023-10" db="EMBL/GenBank/DDBJ databases">
        <title>Glaciecola aquimarina strain GGW-M5 nov., isolated from a coastal seawater.</title>
        <authorList>
            <person name="Bayburt H."/>
            <person name="Kim J.M."/>
            <person name="Choi B.J."/>
            <person name="Jeon C.O."/>
        </authorList>
    </citation>
    <scope>NUCLEOTIDE SEQUENCE [LARGE SCALE GENOMIC DNA]</scope>
    <source>
        <strain evidence="2 3">KCTC 32108</strain>
    </source>
</reference>
<dbReference type="Proteomes" id="UP001247805">
    <property type="component" value="Unassembled WGS sequence"/>
</dbReference>
<gene>
    <name evidence="2" type="ORF">RS130_17835</name>
</gene>
<name>A0ABU3SZT9_9ALTE</name>